<evidence type="ECO:0000259" key="4">
    <source>
        <dbReference type="Pfam" id="PF00331"/>
    </source>
</evidence>
<evidence type="ECO:0000256" key="1">
    <source>
        <dbReference type="ARBA" id="ARBA00022801"/>
    </source>
</evidence>
<gene>
    <name evidence="5" type="ORF">A2831_00190</name>
</gene>
<dbReference type="GO" id="GO:0004553">
    <property type="term" value="F:hydrolase activity, hydrolyzing O-glycosyl compounds"/>
    <property type="evidence" value="ECO:0007669"/>
    <property type="project" value="InterPro"/>
</dbReference>
<dbReference type="EMBL" id="MGJI01000013">
    <property type="protein sequence ID" value="OGN05087.1"/>
    <property type="molecule type" value="Genomic_DNA"/>
</dbReference>
<keyword evidence="1" id="KW-0378">Hydrolase</keyword>
<dbReference type="Pfam" id="PF00331">
    <property type="entry name" value="Glyco_hydro_10"/>
    <property type="match status" value="1"/>
</dbReference>
<organism evidence="5 6">
    <name type="scientific">Candidatus Yanofskybacteria bacterium RIFCSPHIGHO2_01_FULL_44_17</name>
    <dbReference type="NCBI Taxonomy" id="1802668"/>
    <lineage>
        <taxon>Bacteria</taxon>
        <taxon>Candidatus Yanofskyibacteriota</taxon>
    </lineage>
</organism>
<evidence type="ECO:0000313" key="5">
    <source>
        <dbReference type="EMBL" id="OGN05087.1"/>
    </source>
</evidence>
<dbReference type="InterPro" id="IPR001000">
    <property type="entry name" value="GH10_dom"/>
</dbReference>
<dbReference type="InterPro" id="IPR017853">
    <property type="entry name" value="GH"/>
</dbReference>
<proteinExistence type="predicted"/>
<dbReference type="AlphaFoldDB" id="A0A1F8EW37"/>
<dbReference type="Gene3D" id="3.20.20.80">
    <property type="entry name" value="Glycosidases"/>
    <property type="match status" value="1"/>
</dbReference>
<sequence length="333" mass="39454">MIRRGLKNFLLVVFIIVAVFYVLSLRTLPEEIAYGASFSKFHSDELQLDWKKTYLAILDDLKVKNLRLSAHWPMVEPEEGKFNFNELDYQMNEARRRGALVILAVGRRLPGWPECHEPDWVSRSSPTVSLKQERILKYIETVVNRYKDYENIKYWQVENEPYLAFFSRSLCGELDEEFLQKEIDLVHGLDQARQVLLTSSGEFDPWFQTYKRTDVFGSSAYLYVWWKTGPFRYPITPGFFRIKQNLVDLVYGKKPKVLIELSTEPWLRQPIVGTPVEILLDRMGIDKFSEMISFASKTGFDAQYLWGVEWWYYMKTKQGHTEFWERARELFSK</sequence>
<feature type="domain" description="GH10" evidence="4">
    <location>
        <begin position="71"/>
        <end position="161"/>
    </location>
</feature>
<keyword evidence="2" id="KW-0119">Carbohydrate metabolism</keyword>
<evidence type="ECO:0000313" key="6">
    <source>
        <dbReference type="Proteomes" id="UP000177507"/>
    </source>
</evidence>
<evidence type="ECO:0000256" key="2">
    <source>
        <dbReference type="ARBA" id="ARBA00023277"/>
    </source>
</evidence>
<protein>
    <recommendedName>
        <fullName evidence="4">GH10 domain-containing protein</fullName>
    </recommendedName>
</protein>
<comment type="caution">
    <text evidence="5">The sequence shown here is derived from an EMBL/GenBank/DDBJ whole genome shotgun (WGS) entry which is preliminary data.</text>
</comment>
<keyword evidence="3" id="KW-0624">Polysaccharide degradation</keyword>
<dbReference type="Proteomes" id="UP000177507">
    <property type="component" value="Unassembled WGS sequence"/>
</dbReference>
<reference evidence="5 6" key="1">
    <citation type="journal article" date="2016" name="Nat. Commun.">
        <title>Thousands of microbial genomes shed light on interconnected biogeochemical processes in an aquifer system.</title>
        <authorList>
            <person name="Anantharaman K."/>
            <person name="Brown C.T."/>
            <person name="Hug L.A."/>
            <person name="Sharon I."/>
            <person name="Castelle C.J."/>
            <person name="Probst A.J."/>
            <person name="Thomas B.C."/>
            <person name="Singh A."/>
            <person name="Wilkins M.J."/>
            <person name="Karaoz U."/>
            <person name="Brodie E.L."/>
            <person name="Williams K.H."/>
            <person name="Hubbard S.S."/>
            <person name="Banfield J.F."/>
        </authorList>
    </citation>
    <scope>NUCLEOTIDE SEQUENCE [LARGE SCALE GENOMIC DNA]</scope>
</reference>
<dbReference type="SUPFAM" id="SSF51445">
    <property type="entry name" value="(Trans)glycosidases"/>
    <property type="match status" value="1"/>
</dbReference>
<evidence type="ECO:0000256" key="3">
    <source>
        <dbReference type="ARBA" id="ARBA00023326"/>
    </source>
</evidence>
<dbReference type="GO" id="GO:0000272">
    <property type="term" value="P:polysaccharide catabolic process"/>
    <property type="evidence" value="ECO:0007669"/>
    <property type="project" value="UniProtKB-KW"/>
</dbReference>
<dbReference type="STRING" id="1802668.A2831_00190"/>
<name>A0A1F8EW37_9BACT</name>
<accession>A0A1F8EW37</accession>